<dbReference type="EMBL" id="BSDI01000065">
    <property type="protein sequence ID" value="GLI02618.1"/>
    <property type="molecule type" value="Genomic_DNA"/>
</dbReference>
<dbReference type="SMART" id="SM00823">
    <property type="entry name" value="PKS_PP"/>
    <property type="match status" value="1"/>
</dbReference>
<evidence type="ECO:0000256" key="2">
    <source>
        <dbReference type="ARBA" id="ARBA00022450"/>
    </source>
</evidence>
<reference evidence="5" key="1">
    <citation type="submission" date="2022-12" db="EMBL/GenBank/DDBJ databases">
        <title>New Phytohabitans aurantiacus sp. RD004123 nov., an actinomycete isolated from soil.</title>
        <authorList>
            <person name="Triningsih D.W."/>
            <person name="Harunari E."/>
            <person name="Igarashi Y."/>
        </authorList>
    </citation>
    <scope>NUCLEOTIDE SEQUENCE</scope>
    <source>
        <strain evidence="5">RD004123</strain>
    </source>
</reference>
<dbReference type="PANTHER" id="PTHR45527:SF1">
    <property type="entry name" value="FATTY ACID SYNTHASE"/>
    <property type="match status" value="1"/>
</dbReference>
<dbReference type="InterPro" id="IPR029058">
    <property type="entry name" value="AB_hydrolase_fold"/>
</dbReference>
<feature type="domain" description="Carrier" evidence="4">
    <location>
        <begin position="990"/>
        <end position="1066"/>
    </location>
</feature>
<gene>
    <name evidence="5" type="ORF">Pa4123_78960</name>
</gene>
<dbReference type="InterPro" id="IPR006162">
    <property type="entry name" value="Ppantetheine_attach_site"/>
</dbReference>
<dbReference type="InterPro" id="IPR009081">
    <property type="entry name" value="PP-bd_ACP"/>
</dbReference>
<dbReference type="InterPro" id="IPR020845">
    <property type="entry name" value="AMP-binding_CS"/>
</dbReference>
<dbReference type="NCBIfam" id="TIGR01733">
    <property type="entry name" value="AA-adenyl-dom"/>
    <property type="match status" value="1"/>
</dbReference>
<keyword evidence="6" id="KW-1185">Reference proteome</keyword>
<dbReference type="PROSITE" id="PS00455">
    <property type="entry name" value="AMP_BINDING"/>
    <property type="match status" value="1"/>
</dbReference>
<dbReference type="Proteomes" id="UP001144280">
    <property type="component" value="Unassembled WGS sequence"/>
</dbReference>
<keyword evidence="3" id="KW-0597">Phosphoprotein</keyword>
<name>A0ABQ5R7R2_9ACTN</name>
<dbReference type="Gene3D" id="3.30.559.30">
    <property type="entry name" value="Nonribosomal peptide synthetase, condensation domain"/>
    <property type="match status" value="1"/>
</dbReference>
<dbReference type="RefSeq" id="WP_281904227.1">
    <property type="nucleotide sequence ID" value="NZ_BSDI01000065.1"/>
</dbReference>
<protein>
    <recommendedName>
        <fullName evidence="4">Carrier domain-containing protein</fullName>
    </recommendedName>
</protein>
<dbReference type="CDD" id="cd05930">
    <property type="entry name" value="A_NRPS"/>
    <property type="match status" value="1"/>
</dbReference>
<dbReference type="Gene3D" id="3.30.300.30">
    <property type="match status" value="1"/>
</dbReference>
<dbReference type="Pfam" id="PF13193">
    <property type="entry name" value="AMP-binding_C"/>
    <property type="match status" value="1"/>
</dbReference>
<evidence type="ECO:0000256" key="1">
    <source>
        <dbReference type="ARBA" id="ARBA00001957"/>
    </source>
</evidence>
<dbReference type="Pfam" id="PF00501">
    <property type="entry name" value="AMP-binding"/>
    <property type="match status" value="1"/>
</dbReference>
<dbReference type="Pfam" id="PF00550">
    <property type="entry name" value="PP-binding"/>
    <property type="match status" value="1"/>
</dbReference>
<evidence type="ECO:0000313" key="5">
    <source>
        <dbReference type="EMBL" id="GLI02618.1"/>
    </source>
</evidence>
<dbReference type="InterPro" id="IPR010071">
    <property type="entry name" value="AA_adenyl_dom"/>
</dbReference>
<dbReference type="InterPro" id="IPR000873">
    <property type="entry name" value="AMP-dep_synth/lig_dom"/>
</dbReference>
<comment type="caution">
    <text evidence="5">The sequence shown here is derived from an EMBL/GenBank/DDBJ whole genome shotgun (WGS) entry which is preliminary data.</text>
</comment>
<dbReference type="Gene3D" id="2.30.38.10">
    <property type="entry name" value="Luciferase, Domain 3"/>
    <property type="match status" value="1"/>
</dbReference>
<sequence length="1093" mass="118725">MTGARSRPVADLLARLGGVQSEPSLERRARSGPVPASYEQRTLWFLDRLTPGDASYHTGAMFTLAGELDEAALRRALATVVDRHESLRTAFDDTPDGPVQRILSTVDVALAVTEVAGGDAASRREHARRLAVADTRAPFDLSHGPLWRARLLRLDPTEHVLVFVAHHILVDGWSFEVFARDLSACYRAELGDPKARLAPLALQYADYSQWQHEWLNGPTHDELTAYWREQLAGLPTVEFPPDRPRPARMTYRGNRRERLLPAEVADAVQALARTERTTSFVVYLAAFLVLLHRYTGLTDTVVGSPSANRGRFETEPLIGFFATMLVLRTDLSGDPTAWELLGRVRDVVRGAFAHGELPFERLVDALRPPRDPARSPLFQVGFTAEEWSPPPALPGLTVDREYVDAGTSRFDMSWWVTSRPDGVHISVEYNSDLYDQETVDQLITHYAAALHGIVAAPGGRISEVPLLSSEERDELLTRWAGPVRPVREVTLAELVARQAITRPHAVALVAGDARTSYAELDERANRLAHLLVEAGAGPDRPVALCLPRQTELIVAMLAVLKAGAAYVPLDPAHPAARLAAILRDCDPATVVCTGSTAAALPDGFPVLRLDAERDRLASASPQPPPQSAGPHDLAYILYTSGSTGVPKGVPVEHRSVVNFMDAMRDQFDLCETDRVLGYAAATFDVSVLEIFAALLYGGRLYLATDEERLDIDRLQRLLTGSAITFSDMPPSVMALLDPGLLPALRIAFTGFEAFPGDLVNQWNKGRRFFNGYGPTECTITMTVQECAGQQRGAAPIGYAIANHVAHVLDGRGEPVPYGVAGELVIGGVGLARGYLNQDDLTRRVFYDDPFGTSPGGRLYRTGDLVRRRRDGALVFLGRIDQQVKIRGLRIELGEIESVLSGHPGVEHVAVDVRPDARGERHLVAYLTAAGGPLQPAELRSHAAARLPGYMVPAYWVILDALPRLSSGKVDRRALPAPDVTALPAAAGGRGPATETERVLAEEIVPAVVGLDRAGVTDDFFALGGNSLQAAQLVSRAARAFQVEIGLADFLQSPTVADLAAVIDRQREADEALLAQIEQMSDAEAARLLQIEGG</sequence>
<dbReference type="SUPFAM" id="SSF52777">
    <property type="entry name" value="CoA-dependent acyltransferases"/>
    <property type="match status" value="2"/>
</dbReference>
<dbReference type="InterPro" id="IPR045851">
    <property type="entry name" value="AMP-bd_C_sf"/>
</dbReference>
<dbReference type="SUPFAM" id="SSF56801">
    <property type="entry name" value="Acetyl-CoA synthetase-like"/>
    <property type="match status" value="1"/>
</dbReference>
<organism evidence="5 6">
    <name type="scientific">Phytohabitans aurantiacus</name>
    <dbReference type="NCBI Taxonomy" id="3016789"/>
    <lineage>
        <taxon>Bacteria</taxon>
        <taxon>Bacillati</taxon>
        <taxon>Actinomycetota</taxon>
        <taxon>Actinomycetes</taxon>
        <taxon>Micromonosporales</taxon>
        <taxon>Micromonosporaceae</taxon>
    </lineage>
</organism>
<keyword evidence="2" id="KW-0596">Phosphopantetheine</keyword>
<evidence type="ECO:0000256" key="3">
    <source>
        <dbReference type="ARBA" id="ARBA00022553"/>
    </source>
</evidence>
<dbReference type="CDD" id="cd19531">
    <property type="entry name" value="LCL_NRPS-like"/>
    <property type="match status" value="1"/>
</dbReference>
<dbReference type="InterPro" id="IPR036736">
    <property type="entry name" value="ACP-like_sf"/>
</dbReference>
<accession>A0ABQ5R7R2</accession>
<comment type="cofactor">
    <cofactor evidence="1">
        <name>pantetheine 4'-phosphate</name>
        <dbReference type="ChEBI" id="CHEBI:47942"/>
    </cofactor>
</comment>
<dbReference type="PROSITE" id="PS50075">
    <property type="entry name" value="CARRIER"/>
    <property type="match status" value="1"/>
</dbReference>
<dbReference type="SUPFAM" id="SSF47336">
    <property type="entry name" value="ACP-like"/>
    <property type="match status" value="1"/>
</dbReference>
<dbReference type="Gene3D" id="3.30.559.10">
    <property type="entry name" value="Chloramphenicol acetyltransferase-like domain"/>
    <property type="match status" value="1"/>
</dbReference>
<dbReference type="PROSITE" id="PS00012">
    <property type="entry name" value="PHOSPHOPANTETHEINE"/>
    <property type="match status" value="1"/>
</dbReference>
<dbReference type="InterPro" id="IPR001242">
    <property type="entry name" value="Condensation_dom"/>
</dbReference>
<evidence type="ECO:0000313" key="6">
    <source>
        <dbReference type="Proteomes" id="UP001144280"/>
    </source>
</evidence>
<evidence type="ECO:0000259" key="4">
    <source>
        <dbReference type="PROSITE" id="PS50075"/>
    </source>
</evidence>
<dbReference type="Gene3D" id="3.40.50.980">
    <property type="match status" value="2"/>
</dbReference>
<dbReference type="InterPro" id="IPR025110">
    <property type="entry name" value="AMP-bd_C"/>
</dbReference>
<dbReference type="InterPro" id="IPR023213">
    <property type="entry name" value="CAT-like_dom_sf"/>
</dbReference>
<dbReference type="InterPro" id="IPR020806">
    <property type="entry name" value="PKS_PP-bd"/>
</dbReference>
<dbReference type="PANTHER" id="PTHR45527">
    <property type="entry name" value="NONRIBOSOMAL PEPTIDE SYNTHETASE"/>
    <property type="match status" value="1"/>
</dbReference>
<dbReference type="Pfam" id="PF00668">
    <property type="entry name" value="Condensation"/>
    <property type="match status" value="1"/>
</dbReference>
<proteinExistence type="predicted"/>
<dbReference type="Gene3D" id="3.40.50.1820">
    <property type="entry name" value="alpha/beta hydrolase"/>
    <property type="match status" value="1"/>
</dbReference>